<dbReference type="EMBL" id="AP023213">
    <property type="protein sequence ID" value="BCG48555.1"/>
    <property type="molecule type" value="Genomic_DNA"/>
</dbReference>
<dbReference type="SUPFAM" id="SSF55961">
    <property type="entry name" value="Bet v1-like"/>
    <property type="match status" value="1"/>
</dbReference>
<dbReference type="KEGG" id="gbn:GEOBRER4_33050"/>
<accession>A0A6S6MAR2</accession>
<dbReference type="RefSeq" id="WP_185243240.1">
    <property type="nucleotide sequence ID" value="NZ_AP023213.1"/>
</dbReference>
<proteinExistence type="predicted"/>
<dbReference type="Gene3D" id="3.30.530.20">
    <property type="match status" value="1"/>
</dbReference>
<sequence length="149" mass="17448">MLVRTLQVVVHCEHQTLWNMLMDRLQHPERYLVGITEARVTEESEDVFISEMLLHGEPVKERVLVRPYDGELRHELLEHPQFTGFIVKKILKTAIQSPVAPLYLEYELDLLRKSLKVQGVVRGEEEILTDLGAEMQKMRTRAEETDSRR</sequence>
<reference evidence="1 2" key="1">
    <citation type="submission" date="2020-06" db="EMBL/GenBank/DDBJ databases">
        <title>Interaction of electrochemicaly active bacteria, Geobacter bremensis R4 on different carbon anode.</title>
        <authorList>
            <person name="Meng L."/>
            <person name="Yoshida N."/>
        </authorList>
    </citation>
    <scope>NUCLEOTIDE SEQUENCE [LARGE SCALE GENOMIC DNA]</scope>
    <source>
        <strain evidence="1 2">R4</strain>
    </source>
</reference>
<gene>
    <name evidence="1" type="ORF">GEOBRER4_n3451</name>
</gene>
<dbReference type="AlphaFoldDB" id="A0A6S6MAR2"/>
<name>A0A6S6MAR2_9BACT</name>
<protein>
    <submittedName>
        <fullName evidence="1">Uncharacterized protein</fullName>
    </submittedName>
</protein>
<evidence type="ECO:0000313" key="1">
    <source>
        <dbReference type="EMBL" id="BCG48555.1"/>
    </source>
</evidence>
<keyword evidence="2" id="KW-1185">Reference proteome</keyword>
<evidence type="ECO:0000313" key="2">
    <source>
        <dbReference type="Proteomes" id="UP000515472"/>
    </source>
</evidence>
<dbReference type="InterPro" id="IPR023393">
    <property type="entry name" value="START-like_dom_sf"/>
</dbReference>
<organism evidence="1 2">
    <name type="scientific">Citrifermentans bremense</name>
    <dbReference type="NCBI Taxonomy" id="60035"/>
    <lineage>
        <taxon>Bacteria</taxon>
        <taxon>Pseudomonadati</taxon>
        <taxon>Thermodesulfobacteriota</taxon>
        <taxon>Desulfuromonadia</taxon>
        <taxon>Geobacterales</taxon>
        <taxon>Geobacteraceae</taxon>
        <taxon>Citrifermentans</taxon>
    </lineage>
</organism>
<dbReference type="Proteomes" id="UP000515472">
    <property type="component" value="Chromosome"/>
</dbReference>